<comment type="caution">
    <text evidence="1">The sequence shown here is derived from an EMBL/GenBank/DDBJ whole genome shotgun (WGS) entry which is preliminary data.</text>
</comment>
<dbReference type="Pfam" id="PF01063">
    <property type="entry name" value="Aminotran_4"/>
    <property type="match status" value="1"/>
</dbReference>
<dbReference type="GO" id="GO:0008483">
    <property type="term" value="F:transaminase activity"/>
    <property type="evidence" value="ECO:0007669"/>
    <property type="project" value="UniProtKB-KW"/>
</dbReference>
<keyword evidence="1" id="KW-0032">Aminotransferase</keyword>
<name>A0ABN3ICK9_9ACTN</name>
<reference evidence="1 2" key="1">
    <citation type="journal article" date="2019" name="Int. J. Syst. Evol. Microbiol.">
        <title>The Global Catalogue of Microorganisms (GCM) 10K type strain sequencing project: providing services to taxonomists for standard genome sequencing and annotation.</title>
        <authorList>
            <consortium name="The Broad Institute Genomics Platform"/>
            <consortium name="The Broad Institute Genome Sequencing Center for Infectious Disease"/>
            <person name="Wu L."/>
            <person name="Ma J."/>
        </authorList>
    </citation>
    <scope>NUCLEOTIDE SEQUENCE [LARGE SCALE GENOMIC DNA]</scope>
    <source>
        <strain evidence="1 2">JCM 3325</strain>
    </source>
</reference>
<gene>
    <name evidence="1" type="ORF">GCM10010191_05270</name>
</gene>
<dbReference type="Proteomes" id="UP001501231">
    <property type="component" value="Unassembled WGS sequence"/>
</dbReference>
<dbReference type="Gene3D" id="3.20.10.10">
    <property type="entry name" value="D-amino Acid Aminotransferase, subunit A, domain 2"/>
    <property type="match status" value="1"/>
</dbReference>
<proteinExistence type="predicted"/>
<dbReference type="InterPro" id="IPR001544">
    <property type="entry name" value="Aminotrans_IV"/>
</dbReference>
<evidence type="ECO:0000313" key="2">
    <source>
        <dbReference type="Proteomes" id="UP001501231"/>
    </source>
</evidence>
<dbReference type="InterPro" id="IPR043132">
    <property type="entry name" value="BCAT-like_C"/>
</dbReference>
<dbReference type="EMBL" id="BAAARW010000002">
    <property type="protein sequence ID" value="GAA2400982.1"/>
    <property type="molecule type" value="Genomic_DNA"/>
</dbReference>
<dbReference type="RefSeq" id="WP_344586698.1">
    <property type="nucleotide sequence ID" value="NZ_BAAARW010000002.1"/>
</dbReference>
<dbReference type="SUPFAM" id="SSF56752">
    <property type="entry name" value="D-aminoacid aminotransferase-like PLP-dependent enzymes"/>
    <property type="match status" value="1"/>
</dbReference>
<keyword evidence="1" id="KW-0808">Transferase</keyword>
<protein>
    <submittedName>
        <fullName evidence="1">Aminotransferase class IV</fullName>
    </submittedName>
</protein>
<dbReference type="InterPro" id="IPR036038">
    <property type="entry name" value="Aminotransferase-like"/>
</dbReference>
<sequence>MARTHTDASAAPLAEHERVLAWCPVRGMHSAADEGGGLLAADSWLVRDGRVRGIGRHGERFMNACSETAAVPADQVREFWREALAAVPRHGHWFPRVELGADEPAQLRLRLRPAPPLASQVRVWVSDRPDPRSTPRRKGPDLPALARLRQEAVGHGAQEALLSSVGGLVLEAASSSLLWWEDGTLCLPAPALPTLPGVTTSLIQERARSAGTPVVHRHPTLDDLDGLEVWLVNALHGIRPVTAWTGRALRAGPATRAAEWRRWLDGLGLPL</sequence>
<keyword evidence="2" id="KW-1185">Reference proteome</keyword>
<organism evidence="1 2">
    <name type="scientific">Actinomadura vinacea</name>
    <dbReference type="NCBI Taxonomy" id="115336"/>
    <lineage>
        <taxon>Bacteria</taxon>
        <taxon>Bacillati</taxon>
        <taxon>Actinomycetota</taxon>
        <taxon>Actinomycetes</taxon>
        <taxon>Streptosporangiales</taxon>
        <taxon>Thermomonosporaceae</taxon>
        <taxon>Actinomadura</taxon>
    </lineage>
</organism>
<evidence type="ECO:0000313" key="1">
    <source>
        <dbReference type="EMBL" id="GAA2400982.1"/>
    </source>
</evidence>
<accession>A0ABN3ICK9</accession>